<feature type="compositionally biased region" description="Basic residues" evidence="1">
    <location>
        <begin position="140"/>
        <end position="149"/>
    </location>
</feature>
<proteinExistence type="predicted"/>
<sequence>MQPRRKPSSKLGPEPPQASNTPSRSAAPPTAPPPSPAPSWTALALIGGCWPAAGTGLPHGNINLRGKFGNGAGGYTKNGANTGARNGPSGYVKTGVSTVDRNCAGGYTKYEARNGAVDGISNTMSVEGLAVEVGLGKKNNMKAGKHSKNHIGSANPAGNRDSGSRF</sequence>
<organism evidence="2 3">
    <name type="scientific">Acer saccharum</name>
    <name type="common">Sugar maple</name>
    <dbReference type="NCBI Taxonomy" id="4024"/>
    <lineage>
        <taxon>Eukaryota</taxon>
        <taxon>Viridiplantae</taxon>
        <taxon>Streptophyta</taxon>
        <taxon>Embryophyta</taxon>
        <taxon>Tracheophyta</taxon>
        <taxon>Spermatophyta</taxon>
        <taxon>Magnoliopsida</taxon>
        <taxon>eudicotyledons</taxon>
        <taxon>Gunneridae</taxon>
        <taxon>Pentapetalae</taxon>
        <taxon>rosids</taxon>
        <taxon>malvids</taxon>
        <taxon>Sapindales</taxon>
        <taxon>Sapindaceae</taxon>
        <taxon>Hippocastanoideae</taxon>
        <taxon>Acereae</taxon>
        <taxon>Acer</taxon>
    </lineage>
</organism>
<feature type="compositionally biased region" description="Low complexity" evidence="1">
    <location>
        <begin position="18"/>
        <end position="28"/>
    </location>
</feature>
<evidence type="ECO:0000256" key="1">
    <source>
        <dbReference type="SAM" id="MobiDB-lite"/>
    </source>
</evidence>
<gene>
    <name evidence="2" type="ORF">LWI29_000305</name>
</gene>
<reference evidence="2" key="2">
    <citation type="submission" date="2023-06" db="EMBL/GenBank/DDBJ databases">
        <authorList>
            <person name="Swenson N.G."/>
            <person name="Wegrzyn J.L."/>
            <person name="Mcevoy S.L."/>
        </authorList>
    </citation>
    <scope>NUCLEOTIDE SEQUENCE</scope>
    <source>
        <strain evidence="2">NS2018</strain>
        <tissue evidence="2">Leaf</tissue>
    </source>
</reference>
<comment type="caution">
    <text evidence="2">The sequence shown here is derived from an EMBL/GenBank/DDBJ whole genome shotgun (WGS) entry which is preliminary data.</text>
</comment>
<dbReference type="AlphaFoldDB" id="A0AA39VNK8"/>
<dbReference type="Proteomes" id="UP001168877">
    <property type="component" value="Unassembled WGS sequence"/>
</dbReference>
<dbReference type="EMBL" id="JAUESC010000382">
    <property type="protein sequence ID" value="KAK0586061.1"/>
    <property type="molecule type" value="Genomic_DNA"/>
</dbReference>
<evidence type="ECO:0000313" key="3">
    <source>
        <dbReference type="Proteomes" id="UP001168877"/>
    </source>
</evidence>
<feature type="region of interest" description="Disordered" evidence="1">
    <location>
        <begin position="140"/>
        <end position="166"/>
    </location>
</feature>
<accession>A0AA39VNK8</accession>
<keyword evidence="3" id="KW-1185">Reference proteome</keyword>
<evidence type="ECO:0000313" key="2">
    <source>
        <dbReference type="EMBL" id="KAK0586061.1"/>
    </source>
</evidence>
<feature type="region of interest" description="Disordered" evidence="1">
    <location>
        <begin position="68"/>
        <end position="95"/>
    </location>
</feature>
<name>A0AA39VNK8_ACESA</name>
<feature type="region of interest" description="Disordered" evidence="1">
    <location>
        <begin position="1"/>
        <end position="39"/>
    </location>
</feature>
<protein>
    <submittedName>
        <fullName evidence="2">Uncharacterized protein</fullName>
    </submittedName>
</protein>
<reference evidence="2" key="1">
    <citation type="journal article" date="2022" name="Plant J.">
        <title>Strategies of tolerance reflected in two North American maple genomes.</title>
        <authorList>
            <person name="McEvoy S.L."/>
            <person name="Sezen U.U."/>
            <person name="Trouern-Trend A."/>
            <person name="McMahon S.M."/>
            <person name="Schaberg P.G."/>
            <person name="Yang J."/>
            <person name="Wegrzyn J.L."/>
            <person name="Swenson N.G."/>
        </authorList>
    </citation>
    <scope>NUCLEOTIDE SEQUENCE</scope>
    <source>
        <strain evidence="2">NS2018</strain>
    </source>
</reference>